<sequence>CAEPAATNHTYSQRAYGDLAPFYNYTATLMRFIVKDVDDATITGYILLVVVASLLISAILLISCLLAFTCNFFGGDKAR</sequence>
<evidence type="ECO:0000313" key="2">
    <source>
        <dbReference type="EMBL" id="ETN78623.1"/>
    </source>
</evidence>
<feature type="non-terminal residue" evidence="2">
    <location>
        <position position="79"/>
    </location>
</feature>
<organism evidence="2 3">
    <name type="scientific">Necator americanus</name>
    <name type="common">Human hookworm</name>
    <dbReference type="NCBI Taxonomy" id="51031"/>
    <lineage>
        <taxon>Eukaryota</taxon>
        <taxon>Metazoa</taxon>
        <taxon>Ecdysozoa</taxon>
        <taxon>Nematoda</taxon>
        <taxon>Chromadorea</taxon>
        <taxon>Rhabditida</taxon>
        <taxon>Rhabditina</taxon>
        <taxon>Rhabditomorpha</taxon>
        <taxon>Strongyloidea</taxon>
        <taxon>Ancylostomatidae</taxon>
        <taxon>Bunostominae</taxon>
        <taxon>Necator</taxon>
    </lineage>
</organism>
<accession>W2T9S5</accession>
<feature type="non-terminal residue" evidence="2">
    <location>
        <position position="1"/>
    </location>
</feature>
<dbReference type="Proteomes" id="UP000053676">
    <property type="component" value="Unassembled WGS sequence"/>
</dbReference>
<evidence type="ECO:0000313" key="3">
    <source>
        <dbReference type="Proteomes" id="UP000053676"/>
    </source>
</evidence>
<protein>
    <submittedName>
        <fullName evidence="2">Uncharacterized protein</fullName>
    </submittedName>
</protein>
<name>W2T9S5_NECAM</name>
<gene>
    <name evidence="2" type="ORF">NECAME_18192</name>
</gene>
<feature type="transmembrane region" description="Helical" evidence="1">
    <location>
        <begin position="45"/>
        <end position="73"/>
    </location>
</feature>
<dbReference type="AlphaFoldDB" id="W2T9S5"/>
<dbReference type="KEGG" id="nai:NECAME_18192"/>
<keyword evidence="3" id="KW-1185">Reference proteome</keyword>
<reference evidence="3" key="1">
    <citation type="journal article" date="2014" name="Nat. Genet.">
        <title>Genome of the human hookworm Necator americanus.</title>
        <authorList>
            <person name="Tang Y.T."/>
            <person name="Gao X."/>
            <person name="Rosa B.A."/>
            <person name="Abubucker S."/>
            <person name="Hallsworth-Pepin K."/>
            <person name="Martin J."/>
            <person name="Tyagi R."/>
            <person name="Heizer E."/>
            <person name="Zhang X."/>
            <person name="Bhonagiri-Palsikar V."/>
            <person name="Minx P."/>
            <person name="Warren W.C."/>
            <person name="Wang Q."/>
            <person name="Zhan B."/>
            <person name="Hotez P.J."/>
            <person name="Sternberg P.W."/>
            <person name="Dougall A."/>
            <person name="Gaze S.T."/>
            <person name="Mulvenna J."/>
            <person name="Sotillo J."/>
            <person name="Ranganathan S."/>
            <person name="Rabelo E.M."/>
            <person name="Wilson R.K."/>
            <person name="Felgner P.L."/>
            <person name="Bethony J."/>
            <person name="Hawdon J.M."/>
            <person name="Gasser R.B."/>
            <person name="Loukas A."/>
            <person name="Mitreva M."/>
        </authorList>
    </citation>
    <scope>NUCLEOTIDE SEQUENCE [LARGE SCALE GENOMIC DNA]</scope>
</reference>
<proteinExistence type="predicted"/>
<keyword evidence="1" id="KW-1133">Transmembrane helix</keyword>
<keyword evidence="1" id="KW-0812">Transmembrane</keyword>
<evidence type="ECO:0000256" key="1">
    <source>
        <dbReference type="SAM" id="Phobius"/>
    </source>
</evidence>
<dbReference type="EMBL" id="KI659814">
    <property type="protein sequence ID" value="ETN78623.1"/>
    <property type="molecule type" value="Genomic_DNA"/>
</dbReference>
<keyword evidence="1" id="KW-0472">Membrane</keyword>